<proteinExistence type="predicted"/>
<reference evidence="1 2" key="1">
    <citation type="submission" date="2017-06" db="EMBL/GenBank/DDBJ databases">
        <authorList>
            <consortium name="Pathogen Informatics"/>
        </authorList>
    </citation>
    <scope>NUCLEOTIDE SEQUENCE [LARGE SCALE GENOMIC DNA]</scope>
    <source>
        <strain evidence="1 2">NCTC12148</strain>
    </source>
</reference>
<name>A0A240C1P1_SERFI</name>
<protein>
    <submittedName>
        <fullName evidence="1">Uncharacterized protein</fullName>
    </submittedName>
</protein>
<dbReference type="AlphaFoldDB" id="A0A240C1P1"/>
<dbReference type="GeneID" id="75030044"/>
<evidence type="ECO:0000313" key="1">
    <source>
        <dbReference type="EMBL" id="SNW01552.1"/>
    </source>
</evidence>
<accession>A0A240C1P1</accession>
<gene>
    <name evidence="1" type="ORF">SAMEA4384070_02483</name>
</gene>
<dbReference type="RefSeq" id="WP_197701090.1">
    <property type="nucleotide sequence ID" value="NZ_CABITV010000001.1"/>
</dbReference>
<organism evidence="1 2">
    <name type="scientific">Serratia ficaria</name>
    <dbReference type="NCBI Taxonomy" id="61651"/>
    <lineage>
        <taxon>Bacteria</taxon>
        <taxon>Pseudomonadati</taxon>
        <taxon>Pseudomonadota</taxon>
        <taxon>Gammaproteobacteria</taxon>
        <taxon>Enterobacterales</taxon>
        <taxon>Yersiniaceae</taxon>
        <taxon>Serratia</taxon>
    </lineage>
</organism>
<sequence length="45" mass="4781">MNTLTTAPLAPLLKRLFAQAKATSPASGYLSTPFAEDVELSMRLG</sequence>
<keyword evidence="2" id="KW-1185">Reference proteome</keyword>
<dbReference type="EMBL" id="LT906479">
    <property type="protein sequence ID" value="SNW01552.1"/>
    <property type="molecule type" value="Genomic_DNA"/>
</dbReference>
<evidence type="ECO:0000313" key="2">
    <source>
        <dbReference type="Proteomes" id="UP000215134"/>
    </source>
</evidence>
<dbReference type="Proteomes" id="UP000215134">
    <property type="component" value="Chromosome 1"/>
</dbReference>
<dbReference type="KEGG" id="sfj:SAMEA4384070_2483"/>